<proteinExistence type="predicted"/>
<organism evidence="3 4">
    <name type="scientific">Psychroflexus salarius</name>
    <dbReference type="NCBI Taxonomy" id="1155689"/>
    <lineage>
        <taxon>Bacteria</taxon>
        <taxon>Pseudomonadati</taxon>
        <taxon>Bacteroidota</taxon>
        <taxon>Flavobacteriia</taxon>
        <taxon>Flavobacteriales</taxon>
        <taxon>Flavobacteriaceae</taxon>
        <taxon>Psychroflexus</taxon>
    </lineage>
</organism>
<feature type="domain" description="DUF58" evidence="2">
    <location>
        <begin position="203"/>
        <end position="375"/>
    </location>
</feature>
<accession>A0A1M4W273</accession>
<keyword evidence="1" id="KW-0472">Membrane</keyword>
<dbReference type="Proteomes" id="UP000184462">
    <property type="component" value="Unassembled WGS sequence"/>
</dbReference>
<dbReference type="Pfam" id="PF01882">
    <property type="entry name" value="DUF58"/>
    <property type="match status" value="1"/>
</dbReference>
<protein>
    <submittedName>
        <fullName evidence="3">Uncharacterized conserved protein, DUF58 family, contains vWF domain</fullName>
    </submittedName>
</protein>
<feature type="transmembrane region" description="Helical" evidence="1">
    <location>
        <begin position="14"/>
        <end position="33"/>
    </location>
</feature>
<keyword evidence="1" id="KW-1133">Transmembrane helix</keyword>
<dbReference type="EMBL" id="FQTW01000005">
    <property type="protein sequence ID" value="SHE75374.1"/>
    <property type="molecule type" value="Genomic_DNA"/>
</dbReference>
<dbReference type="AlphaFoldDB" id="A0A1M4W273"/>
<reference evidence="3 4" key="1">
    <citation type="submission" date="2016-11" db="EMBL/GenBank/DDBJ databases">
        <authorList>
            <person name="Jaros S."/>
            <person name="Januszkiewicz K."/>
            <person name="Wedrychowicz H."/>
        </authorList>
    </citation>
    <scope>NUCLEOTIDE SEQUENCE [LARGE SCALE GENOMIC DNA]</scope>
    <source>
        <strain evidence="3 4">DSM 25661</strain>
    </source>
</reference>
<evidence type="ECO:0000256" key="1">
    <source>
        <dbReference type="SAM" id="Phobius"/>
    </source>
</evidence>
<feature type="transmembrane region" description="Helical" evidence="1">
    <location>
        <begin position="39"/>
        <end position="57"/>
    </location>
</feature>
<name>A0A1M4W273_9FLAO</name>
<evidence type="ECO:0000259" key="2">
    <source>
        <dbReference type="Pfam" id="PF01882"/>
    </source>
</evidence>
<dbReference type="PANTHER" id="PTHR33608:SF3">
    <property type="entry name" value="SLR2013 PROTEIN"/>
    <property type="match status" value="1"/>
</dbReference>
<dbReference type="RefSeq" id="WP_073192969.1">
    <property type="nucleotide sequence ID" value="NZ_FQTW01000005.1"/>
</dbReference>
<sequence length="442" mass="51363">MISFFKSLFFGQRLFQSLIVIAALFLLSQWVQILYLPTWILLIALVFLVLTEGIALYKSTSFNAERILTEKFSNSDENSVTINLSNSYGFKVNIEVIDEIPIQFQKRDFQRNFNLSANSNTHFSYTLTPKQRGEYHFGAVHCFISTVLKLVKRRYSFSQNQMVKVYPSYIQMQALAFLALDRQSEIGLKKVRRIGHTLEFEQIKDYVLGDDMRTINWKATAKRDQLMVNQYQDERSQPIYNMIDRGRLMKMPFEGLTLLDYAINSTLAFSNIALKKKDKVGLLSFAESIKDFTKATDKSSQLRIILNRLYNVNTHFLDPDFNRLYAHVKTYINQRSLLLLYTNFEHMSSLERQLPYLRALSKKHVLVVVLFENTEITELANSKTTNITSVYEKTIAQQFNYEKQLMRKALLANGIQSILTKPKDLSVNTINKYLEIKAKGLL</sequence>
<keyword evidence="1" id="KW-0812">Transmembrane</keyword>
<dbReference type="OrthoDB" id="845740at2"/>
<dbReference type="InterPro" id="IPR002881">
    <property type="entry name" value="DUF58"/>
</dbReference>
<gene>
    <name evidence="3" type="ORF">SAMN05444278_10540</name>
</gene>
<evidence type="ECO:0000313" key="3">
    <source>
        <dbReference type="EMBL" id="SHE75374.1"/>
    </source>
</evidence>
<keyword evidence="4" id="KW-1185">Reference proteome</keyword>
<evidence type="ECO:0000313" key="4">
    <source>
        <dbReference type="Proteomes" id="UP000184462"/>
    </source>
</evidence>
<dbReference type="PANTHER" id="PTHR33608">
    <property type="entry name" value="BLL2464 PROTEIN"/>
    <property type="match status" value="1"/>
</dbReference>
<dbReference type="STRING" id="1155689.SAMN05444278_10540"/>